<evidence type="ECO:0000313" key="2">
    <source>
        <dbReference type="EMBL" id="MBW8268862.1"/>
    </source>
</evidence>
<organism evidence="2 3">
    <name type="scientific">Caldovatus aquaticus</name>
    <dbReference type="NCBI Taxonomy" id="2865671"/>
    <lineage>
        <taxon>Bacteria</taxon>
        <taxon>Pseudomonadati</taxon>
        <taxon>Pseudomonadota</taxon>
        <taxon>Alphaproteobacteria</taxon>
        <taxon>Acetobacterales</taxon>
        <taxon>Roseomonadaceae</taxon>
        <taxon>Caldovatus</taxon>
    </lineage>
</organism>
<dbReference type="PANTHER" id="PTHR33930">
    <property type="entry name" value="ALKYL HYDROPEROXIDE REDUCTASE AHPD"/>
    <property type="match status" value="1"/>
</dbReference>
<dbReference type="Gene3D" id="1.20.1290.10">
    <property type="entry name" value="AhpD-like"/>
    <property type="match status" value="1"/>
</dbReference>
<dbReference type="Proteomes" id="UP001519924">
    <property type="component" value="Unassembled WGS sequence"/>
</dbReference>
<reference evidence="2 3" key="1">
    <citation type="submission" date="2021-08" db="EMBL/GenBank/DDBJ databases">
        <title>Caldovatus sediminis gen. nov., sp. nov., a moderately thermophilic bacterium isolated from a hot spring.</title>
        <authorList>
            <person name="Hu C.-J."/>
            <person name="Li W.-J."/>
            <person name="Xian W.-D."/>
        </authorList>
    </citation>
    <scope>NUCLEOTIDE SEQUENCE [LARGE SCALE GENOMIC DNA]</scope>
    <source>
        <strain evidence="2 3">SYSU G05006</strain>
    </source>
</reference>
<dbReference type="SUPFAM" id="SSF69118">
    <property type="entry name" value="AhpD-like"/>
    <property type="match status" value="1"/>
</dbReference>
<evidence type="ECO:0000259" key="1">
    <source>
        <dbReference type="Pfam" id="PF02627"/>
    </source>
</evidence>
<dbReference type="InterPro" id="IPR003779">
    <property type="entry name" value="CMD-like"/>
</dbReference>
<keyword evidence="3" id="KW-1185">Reference proteome</keyword>
<comment type="caution">
    <text evidence="2">The sequence shown here is derived from an EMBL/GenBank/DDBJ whole genome shotgun (WGS) entry which is preliminary data.</text>
</comment>
<name>A0ABS7EZQ9_9PROT</name>
<dbReference type="PANTHER" id="PTHR33930:SF2">
    <property type="entry name" value="BLR3452 PROTEIN"/>
    <property type="match status" value="1"/>
</dbReference>
<dbReference type="EMBL" id="JAHZUY010000007">
    <property type="protein sequence ID" value="MBW8268862.1"/>
    <property type="molecule type" value="Genomic_DNA"/>
</dbReference>
<evidence type="ECO:0000313" key="3">
    <source>
        <dbReference type="Proteomes" id="UP001519924"/>
    </source>
</evidence>
<accession>A0ABS7EZQ9</accession>
<dbReference type="InterPro" id="IPR029032">
    <property type="entry name" value="AhpD-like"/>
</dbReference>
<feature type="domain" description="Carboxymuconolactone decarboxylase-like" evidence="1">
    <location>
        <begin position="19"/>
        <end position="102"/>
    </location>
</feature>
<gene>
    <name evidence="2" type="ORF">K1J50_05120</name>
</gene>
<protein>
    <submittedName>
        <fullName evidence="2">Carboxymuconolactone decarboxylase family protein</fullName>
    </submittedName>
</protein>
<sequence length="115" mass="11976">MQNPPPLPAAAARVAQDYPELYRAYAALGAACAASGPIEAKTQRLVKLALAIGAGSEGGVHSHCRRALEEGVAPEAMRQVALLAIPTLGFPRAVAALTWIEDVIGKPRHSPLTTT</sequence>
<dbReference type="Pfam" id="PF02627">
    <property type="entry name" value="CMD"/>
    <property type="match status" value="1"/>
</dbReference>
<proteinExistence type="predicted"/>
<dbReference type="RefSeq" id="WP_220116362.1">
    <property type="nucleotide sequence ID" value="NZ_JAHZUY010000007.1"/>
</dbReference>